<protein>
    <submittedName>
        <fullName evidence="1">Uncharacterized protein</fullName>
    </submittedName>
</protein>
<organism evidence="1 2">
    <name type="scientific">Vaccinium darrowii</name>
    <dbReference type="NCBI Taxonomy" id="229202"/>
    <lineage>
        <taxon>Eukaryota</taxon>
        <taxon>Viridiplantae</taxon>
        <taxon>Streptophyta</taxon>
        <taxon>Embryophyta</taxon>
        <taxon>Tracheophyta</taxon>
        <taxon>Spermatophyta</taxon>
        <taxon>Magnoliopsida</taxon>
        <taxon>eudicotyledons</taxon>
        <taxon>Gunneridae</taxon>
        <taxon>Pentapetalae</taxon>
        <taxon>asterids</taxon>
        <taxon>Ericales</taxon>
        <taxon>Ericaceae</taxon>
        <taxon>Vaccinioideae</taxon>
        <taxon>Vaccinieae</taxon>
        <taxon>Vaccinium</taxon>
    </lineage>
</organism>
<evidence type="ECO:0000313" key="2">
    <source>
        <dbReference type="Proteomes" id="UP000828048"/>
    </source>
</evidence>
<evidence type="ECO:0000313" key="1">
    <source>
        <dbReference type="EMBL" id="KAH7840485.1"/>
    </source>
</evidence>
<dbReference type="Proteomes" id="UP000828048">
    <property type="component" value="Chromosome 10"/>
</dbReference>
<proteinExistence type="predicted"/>
<keyword evidence="2" id="KW-1185">Reference proteome</keyword>
<accession>A0ACB7XI70</accession>
<reference evidence="1 2" key="1">
    <citation type="journal article" date="2021" name="Hortic Res">
        <title>High-quality reference genome and annotation aids understanding of berry development for evergreen blueberry (Vaccinium darrowii).</title>
        <authorList>
            <person name="Yu J."/>
            <person name="Hulse-Kemp A.M."/>
            <person name="Babiker E."/>
            <person name="Staton M."/>
        </authorList>
    </citation>
    <scope>NUCLEOTIDE SEQUENCE [LARGE SCALE GENOMIC DNA]</scope>
    <source>
        <strain evidence="2">cv. NJ 8807/NJ 8810</strain>
        <tissue evidence="1">Young leaf</tissue>
    </source>
</reference>
<gene>
    <name evidence="1" type="ORF">Vadar_017562</name>
</gene>
<sequence length="199" mass="22544">MEPDGNQPQLQTKDAEALSFCPSFNSYSFDRLAQIAADVTDNKSHTSSDNFEFAFVRGGNLETTPGEISHDGCEFRQIFPVFNRDIVLFGDDRDRGDDDAKTILLPLKELFDVEERNPPSSSSSEVDELDRIPKGTYCVWWPKKAEELASPSWCKEQFDWIGVQAVEITRFVTARRSNSDGKDSFAFLTPKNNKDMKEV</sequence>
<dbReference type="EMBL" id="CM037160">
    <property type="protein sequence ID" value="KAH7840485.1"/>
    <property type="molecule type" value="Genomic_DNA"/>
</dbReference>
<name>A0ACB7XI70_9ERIC</name>
<comment type="caution">
    <text evidence="1">The sequence shown here is derived from an EMBL/GenBank/DDBJ whole genome shotgun (WGS) entry which is preliminary data.</text>
</comment>